<sequence>MSRSHRQEGPDRLYVITSGRSAGADESLDAVTLIAAESEPAPGMQSEHAEILRMCAAGPMAVVEISAHLHLPVAVVRILLTDLLDSGRVTARHPRPAPSPATPLASPDVLEKVLVALHNL</sequence>
<reference evidence="1 2" key="1">
    <citation type="submission" date="2020-07" db="EMBL/GenBank/DDBJ databases">
        <title>Sequencing the genomes of 1000 actinobacteria strains.</title>
        <authorList>
            <person name="Klenk H.-P."/>
        </authorList>
    </citation>
    <scope>NUCLEOTIDE SEQUENCE [LARGE SCALE GENOMIC DNA]</scope>
    <source>
        <strain evidence="1 2">DSM 44442</strain>
    </source>
</reference>
<organism evidence="1 2">
    <name type="scientific">Nocardiopsis aegyptia</name>
    <dbReference type="NCBI Taxonomy" id="220378"/>
    <lineage>
        <taxon>Bacteria</taxon>
        <taxon>Bacillati</taxon>
        <taxon>Actinomycetota</taxon>
        <taxon>Actinomycetes</taxon>
        <taxon>Streptosporangiales</taxon>
        <taxon>Nocardiopsidaceae</taxon>
        <taxon>Nocardiopsis</taxon>
    </lineage>
</organism>
<dbReference type="Pfam" id="PF05331">
    <property type="entry name" value="DUF742"/>
    <property type="match status" value="1"/>
</dbReference>
<accession>A0A7Z0JDM6</accession>
<dbReference type="Proteomes" id="UP000572051">
    <property type="component" value="Unassembled WGS sequence"/>
</dbReference>
<gene>
    <name evidence="1" type="ORF">HNR10_005531</name>
</gene>
<dbReference type="InterPro" id="IPR007995">
    <property type="entry name" value="DUF742"/>
</dbReference>
<proteinExistence type="predicted"/>
<evidence type="ECO:0008006" key="3">
    <source>
        <dbReference type="Google" id="ProtNLM"/>
    </source>
</evidence>
<name>A0A7Z0JDM6_9ACTN</name>
<dbReference type="EMBL" id="JACCFS010000001">
    <property type="protein sequence ID" value="NYJ37650.1"/>
    <property type="molecule type" value="Genomic_DNA"/>
</dbReference>
<keyword evidence="2" id="KW-1185">Reference proteome</keyword>
<dbReference type="PANTHER" id="PTHR36221:SF1">
    <property type="entry name" value="DUF742 DOMAIN-CONTAINING PROTEIN"/>
    <property type="match status" value="1"/>
</dbReference>
<dbReference type="RefSeq" id="WP_179828554.1">
    <property type="nucleotide sequence ID" value="NZ_JACCFS010000001.1"/>
</dbReference>
<comment type="caution">
    <text evidence="1">The sequence shown here is derived from an EMBL/GenBank/DDBJ whole genome shotgun (WGS) entry which is preliminary data.</text>
</comment>
<evidence type="ECO:0000313" key="1">
    <source>
        <dbReference type="EMBL" id="NYJ37650.1"/>
    </source>
</evidence>
<protein>
    <recommendedName>
        <fullName evidence="3">DUF742 domain-containing protein</fullName>
    </recommendedName>
</protein>
<dbReference type="PANTHER" id="PTHR36221">
    <property type="entry name" value="DUF742 DOMAIN-CONTAINING PROTEIN"/>
    <property type="match status" value="1"/>
</dbReference>
<dbReference type="AlphaFoldDB" id="A0A7Z0JDM6"/>
<evidence type="ECO:0000313" key="2">
    <source>
        <dbReference type="Proteomes" id="UP000572051"/>
    </source>
</evidence>